<comment type="subcellular location">
    <subcellularLocation>
        <location evidence="1">Membrane</location>
        <topology evidence="1">Multi-pass membrane protein</topology>
    </subcellularLocation>
</comment>
<evidence type="ECO:0000256" key="5">
    <source>
        <dbReference type="ARBA" id="ARBA00023136"/>
    </source>
</evidence>
<evidence type="ECO:0000256" key="6">
    <source>
        <dbReference type="SAM" id="MobiDB-lite"/>
    </source>
</evidence>
<evidence type="ECO:0000256" key="4">
    <source>
        <dbReference type="ARBA" id="ARBA00022989"/>
    </source>
</evidence>
<dbReference type="InterPro" id="IPR007816">
    <property type="entry name" value="ResB-like_domain"/>
</dbReference>
<name>A0ABP8W893_9ACTN</name>
<evidence type="ECO:0000313" key="10">
    <source>
        <dbReference type="Proteomes" id="UP001500621"/>
    </source>
</evidence>
<keyword evidence="10" id="KW-1185">Reference proteome</keyword>
<keyword evidence="5 7" id="KW-0472">Membrane</keyword>
<reference evidence="10" key="1">
    <citation type="journal article" date="2019" name="Int. J. Syst. Evol. Microbiol.">
        <title>The Global Catalogue of Microorganisms (GCM) 10K type strain sequencing project: providing services to taxonomists for standard genome sequencing and annotation.</title>
        <authorList>
            <consortium name="The Broad Institute Genomics Platform"/>
            <consortium name="The Broad Institute Genome Sequencing Center for Infectious Disease"/>
            <person name="Wu L."/>
            <person name="Ma J."/>
        </authorList>
    </citation>
    <scope>NUCLEOTIDE SEQUENCE [LARGE SCALE GENOMIC DNA]</scope>
    <source>
        <strain evidence="10">JCM 18127</strain>
    </source>
</reference>
<comment type="caution">
    <text evidence="9">The sequence shown here is derived from an EMBL/GenBank/DDBJ whole genome shotgun (WGS) entry which is preliminary data.</text>
</comment>
<evidence type="ECO:0000256" key="7">
    <source>
        <dbReference type="SAM" id="Phobius"/>
    </source>
</evidence>
<proteinExistence type="predicted"/>
<feature type="region of interest" description="Disordered" evidence="6">
    <location>
        <begin position="1"/>
        <end position="23"/>
    </location>
</feature>
<evidence type="ECO:0000313" key="9">
    <source>
        <dbReference type="EMBL" id="GAA4684140.1"/>
    </source>
</evidence>
<organism evidence="9 10">
    <name type="scientific">Nocardioides nanhaiensis</name>
    <dbReference type="NCBI Taxonomy" id="1476871"/>
    <lineage>
        <taxon>Bacteria</taxon>
        <taxon>Bacillati</taxon>
        <taxon>Actinomycetota</taxon>
        <taxon>Actinomycetes</taxon>
        <taxon>Propionibacteriales</taxon>
        <taxon>Nocardioidaceae</taxon>
        <taxon>Nocardioides</taxon>
    </lineage>
</organism>
<evidence type="ECO:0000256" key="2">
    <source>
        <dbReference type="ARBA" id="ARBA00022692"/>
    </source>
</evidence>
<dbReference type="RefSeq" id="WP_345265659.1">
    <property type="nucleotide sequence ID" value="NZ_BAABIM010000002.1"/>
</dbReference>
<dbReference type="EMBL" id="BAABIM010000002">
    <property type="protein sequence ID" value="GAA4684140.1"/>
    <property type="molecule type" value="Genomic_DNA"/>
</dbReference>
<keyword evidence="3" id="KW-0201">Cytochrome c-type biogenesis</keyword>
<dbReference type="PANTHER" id="PTHR31566">
    <property type="entry name" value="CYTOCHROME C BIOGENESIS PROTEIN CCS1, CHLOROPLASTIC"/>
    <property type="match status" value="1"/>
</dbReference>
<protein>
    <submittedName>
        <fullName evidence="9">Cytochrome c biogenesis protein ResB</fullName>
    </submittedName>
</protein>
<accession>A0ABP8W893</accession>
<keyword evidence="4 7" id="KW-1133">Transmembrane helix</keyword>
<feature type="transmembrane region" description="Helical" evidence="7">
    <location>
        <begin position="44"/>
        <end position="62"/>
    </location>
</feature>
<evidence type="ECO:0000256" key="1">
    <source>
        <dbReference type="ARBA" id="ARBA00004141"/>
    </source>
</evidence>
<gene>
    <name evidence="9" type="ORF">GCM10023226_21840</name>
</gene>
<feature type="domain" description="ResB-like" evidence="8">
    <location>
        <begin position="42"/>
        <end position="530"/>
    </location>
</feature>
<dbReference type="Pfam" id="PF05140">
    <property type="entry name" value="ResB"/>
    <property type="match status" value="1"/>
</dbReference>
<keyword evidence="2 7" id="KW-0812">Transmembrane</keyword>
<feature type="transmembrane region" description="Helical" evidence="7">
    <location>
        <begin position="466"/>
        <end position="485"/>
    </location>
</feature>
<evidence type="ECO:0000259" key="8">
    <source>
        <dbReference type="Pfam" id="PF05140"/>
    </source>
</evidence>
<dbReference type="Proteomes" id="UP001500621">
    <property type="component" value="Unassembled WGS sequence"/>
</dbReference>
<dbReference type="PANTHER" id="PTHR31566:SF0">
    <property type="entry name" value="CYTOCHROME C BIOGENESIS PROTEIN CCS1, CHLOROPLASTIC"/>
    <property type="match status" value="1"/>
</dbReference>
<evidence type="ECO:0000256" key="3">
    <source>
        <dbReference type="ARBA" id="ARBA00022748"/>
    </source>
</evidence>
<sequence>MTTTDTDRPAGAPAPEPRPERRSGELNARELLRFAWRQLTSMRTALVLLLLLALAAIPGSIIPQERVDSLGASQWKEQHPRLTPIYERLDLFAVYDSVWFSAIYLLLVISLVGCILPRTLHYLRGIRAQPPAAPRNLTRLPDHAAYRTEQSPDEVLAEARKLLRKRGYRVRAASADGGDDFVGGERGYLREVGNLVFHLSVLIVMVGFGLGGLFGYKGAVIIPVGGGFANNPSQYDDFVPGKAFTLEDLDDFSFQVDDFDVTWLTSGNRAGQARGFRAGLTYNEGIDGEEQTYDLRVNHPLKVDETELFLVGHGYAPVVTIRDGEGEVAATGPAIFLPEGPDFFSFGVVKAPDAQPAGVGLEGFFYPTFILDENGDPQNLMGQDNNPLLSLLVYAGDLGMDAGGGQSIYVLDKSNAQQVLKPDGQPLRLDLSLGESVALPDGLGTVTFESLQPWVRIQISKTPGQFIALGGVVLALIGLLGSLFIRPRRVWVRARSAAPGEAAGEGPAGSGGTMVEVAALDRSSAGDVAEVLRKLLTDLGAPPATVKAVRSAEEDR</sequence>
<feature type="transmembrane region" description="Helical" evidence="7">
    <location>
        <begin position="98"/>
        <end position="117"/>
    </location>
</feature>
<feature type="transmembrane region" description="Helical" evidence="7">
    <location>
        <begin position="195"/>
        <end position="216"/>
    </location>
</feature>
<dbReference type="InterPro" id="IPR023494">
    <property type="entry name" value="Cyt_c_bgen_Ccs1/CcsB/ResB"/>
</dbReference>